<organism evidence="1 2">
    <name type="scientific">Dendrolimus kikuchii</name>
    <dbReference type="NCBI Taxonomy" id="765133"/>
    <lineage>
        <taxon>Eukaryota</taxon>
        <taxon>Metazoa</taxon>
        <taxon>Ecdysozoa</taxon>
        <taxon>Arthropoda</taxon>
        <taxon>Hexapoda</taxon>
        <taxon>Insecta</taxon>
        <taxon>Pterygota</taxon>
        <taxon>Neoptera</taxon>
        <taxon>Endopterygota</taxon>
        <taxon>Lepidoptera</taxon>
        <taxon>Glossata</taxon>
        <taxon>Ditrysia</taxon>
        <taxon>Bombycoidea</taxon>
        <taxon>Lasiocampidae</taxon>
        <taxon>Dendrolimus</taxon>
    </lineage>
</organism>
<proteinExistence type="predicted"/>
<gene>
    <name evidence="1" type="ORF">K1T71_012320</name>
</gene>
<reference evidence="1 2" key="1">
    <citation type="journal article" date="2021" name="Front. Genet.">
        <title>Chromosome-Level Genome Assembly Reveals Significant Gene Expansion in the Toll and IMD Signaling Pathways of Dendrolimus kikuchii.</title>
        <authorList>
            <person name="Zhou J."/>
            <person name="Wu P."/>
            <person name="Xiong Z."/>
            <person name="Liu N."/>
            <person name="Zhao N."/>
            <person name="Ji M."/>
            <person name="Qiu Y."/>
            <person name="Yang B."/>
        </authorList>
    </citation>
    <scope>NUCLEOTIDE SEQUENCE [LARGE SCALE GENOMIC DNA]</scope>
    <source>
        <strain evidence="1">Ann1</strain>
    </source>
</reference>
<accession>A0ACC1CLH6</accession>
<dbReference type="EMBL" id="CM034408">
    <property type="protein sequence ID" value="KAJ0172347.1"/>
    <property type="molecule type" value="Genomic_DNA"/>
</dbReference>
<comment type="caution">
    <text evidence="1">The sequence shown here is derived from an EMBL/GenBank/DDBJ whole genome shotgun (WGS) entry which is preliminary data.</text>
</comment>
<dbReference type="Proteomes" id="UP000824533">
    <property type="component" value="Linkage Group LG22"/>
</dbReference>
<evidence type="ECO:0000313" key="1">
    <source>
        <dbReference type="EMBL" id="KAJ0172347.1"/>
    </source>
</evidence>
<evidence type="ECO:0000313" key="2">
    <source>
        <dbReference type="Proteomes" id="UP000824533"/>
    </source>
</evidence>
<name>A0ACC1CLH6_9NEOP</name>
<keyword evidence="2" id="KW-1185">Reference proteome</keyword>
<protein>
    <submittedName>
        <fullName evidence="1">Uncharacterized protein</fullName>
    </submittedName>
</protein>
<sequence>MSSSYFSLFQTITILFAAPLSANLLSYQTSKMEIVLHNLLLAETDPSRCRDIKRFIYYIQARPFKLRACRIVPLDSTLPITVLNLCVTYLIVIIQFNHIY</sequence>